<reference evidence="1 2" key="1">
    <citation type="submission" date="2015-11" db="EMBL/GenBank/DDBJ databases">
        <title>Complete genome sequencing of a biphenyl-degrading bacterium, Pseudomonas putida KF715 (=NBRC110667).</title>
        <authorList>
            <person name="Suenaga H."/>
            <person name="Fujihara N."/>
            <person name="Watanabe T."/>
            <person name="Hirose J."/>
            <person name="Kimura N."/>
            <person name="Yamazoe A."/>
            <person name="Hosoyama A."/>
            <person name="Shimodaira J."/>
            <person name="Furukawa K."/>
        </authorList>
    </citation>
    <scope>NUCLEOTIDE SEQUENCE [LARGE SCALE GENOMIC DNA]</scope>
    <source>
        <strain evidence="1 2">KF715</strain>
        <plasmid evidence="2">Plasmid pkf715a dna</plasmid>
    </source>
</reference>
<keyword evidence="1" id="KW-0614">Plasmid</keyword>
<accession>A0A1L7NMP4</accession>
<dbReference type="RefSeq" id="WP_079868444.1">
    <property type="nucleotide sequence ID" value="NZ_AP015030.1"/>
</dbReference>
<dbReference type="Proteomes" id="UP000218731">
    <property type="component" value="Plasmid pKF715A"/>
</dbReference>
<geneLocation type="plasmid" evidence="2">
    <name>pkf715a dna</name>
</geneLocation>
<name>A0A1L7NMP4_PSEPU</name>
<evidence type="ECO:0000313" key="1">
    <source>
        <dbReference type="EMBL" id="BAW26748.1"/>
    </source>
</evidence>
<dbReference type="EMBL" id="AP015030">
    <property type="protein sequence ID" value="BAW26748.1"/>
    <property type="molecule type" value="Genomic_DNA"/>
</dbReference>
<sequence length="257" mass="28101">MNPTPWSIAYHSGMSSQSDFRACINTGAPAGVVAGLLTTQQVLAAIPRYIREGGRLFIDSGAFTAFRKAEPMDWKRVFQVYEFVINGTDGSPNVSIVAPDVVGNQAATFALWKEHRDKIRSWIDSGVRVIVPLQTGPLPADQLLHAAIELLGTDRFCAGIPSNEAAMSPAECSLLRHHDFHILGRVKLNDEVAAKVAALKANSPDANLTADANWLRSRTRKAGQLRQAMPMHMFESRRTQAVSHLLREEGYALGVEA</sequence>
<dbReference type="AlphaFoldDB" id="A0A1L7NMP4"/>
<evidence type="ECO:0000313" key="2">
    <source>
        <dbReference type="Proteomes" id="UP000218731"/>
    </source>
</evidence>
<gene>
    <name evidence="1" type="ORF">KF715C_pA2430</name>
</gene>
<organism evidence="1 2">
    <name type="scientific">Pseudomonas putida</name>
    <name type="common">Arthrobacter siderocapsulatus</name>
    <dbReference type="NCBI Taxonomy" id="303"/>
    <lineage>
        <taxon>Bacteria</taxon>
        <taxon>Pseudomonadati</taxon>
        <taxon>Pseudomonadota</taxon>
        <taxon>Gammaproteobacteria</taxon>
        <taxon>Pseudomonadales</taxon>
        <taxon>Pseudomonadaceae</taxon>
        <taxon>Pseudomonas</taxon>
    </lineage>
</organism>
<proteinExistence type="predicted"/>
<protein>
    <submittedName>
        <fullName evidence="1">Uncharacterized protein</fullName>
    </submittedName>
</protein>